<gene>
    <name evidence="1" type="ORF">VTL71DRAFT_2383</name>
</gene>
<dbReference type="EMBL" id="JAZHXI010000011">
    <property type="protein sequence ID" value="KAL2066312.1"/>
    <property type="molecule type" value="Genomic_DNA"/>
</dbReference>
<sequence>MPPPPKPPSPLPPAPPPVLTPFALKYGISPTRAHFNGLLNPAYPTFQKSFYTPIFSVHPNANSIERDRAERTVNLQRFRLKGLTTLSLIQNEIISENRMRIATLTNPIHPLLARWRWATILPGQVMYPLVDGNGVTRGVWDLEQNDLAWDTMLPSIRLASMVLSHLHTHPWLDTLLLGEENLLDPNRFPAYQPPQQDPSTAQHHKVMRIRTPGPQNAAECAAAFADLQRWSALSNLSLGMVSCDKGPLGLPNADKRVVNGFASWLRPLDVNFPSRCSMYIAYERAALLLKHGLSDSDRLCMQLLIANTIVHETMHSIGNAKRHREQSRIVGGDDYPFLREPYLEDEVVAELGCSMDDAVWGGILCGVSDTIEDDNFVPLGYGVLKGPQPILSLAPTLISPPLSKLDVFRPIQVTYYEMIQQADFWDFRVRNFSHFRPGLIVVNGGSSDLLSIKDRNGPRTLWEVVVNQPDYNQALLPPNRATYLINKILVMTTADRVAYVKAQKERRAYRVYESVLKERIRQTEQVWDRCEMLTRGDMTRGDFNSVQGIGSLLNAIDEILGTESRLLLALSAFDNSSDAYDRGVKDARSFNRGLRSFLNDICIVSTVPMVPDLVARARKLFLIIEDTRVLLTVRPDLPNGISLADDMILAKVDEADCVQKIEEARILLEAGNHHAANKMCEEVSRSMSSTLLTKCAARILMCYSDQNVYIVRLNVLSRAIETLQQTLAPVGREFEQARVLGRAQQLQDRLVVRDMAQRRPDLATVFIP</sequence>
<organism evidence="1 2">
    <name type="scientific">Oculimacula yallundae</name>
    <dbReference type="NCBI Taxonomy" id="86028"/>
    <lineage>
        <taxon>Eukaryota</taxon>
        <taxon>Fungi</taxon>
        <taxon>Dikarya</taxon>
        <taxon>Ascomycota</taxon>
        <taxon>Pezizomycotina</taxon>
        <taxon>Leotiomycetes</taxon>
        <taxon>Helotiales</taxon>
        <taxon>Ploettnerulaceae</taxon>
        <taxon>Oculimacula</taxon>
    </lineage>
</organism>
<keyword evidence="2" id="KW-1185">Reference proteome</keyword>
<proteinExistence type="predicted"/>
<comment type="caution">
    <text evidence="1">The sequence shown here is derived from an EMBL/GenBank/DDBJ whole genome shotgun (WGS) entry which is preliminary data.</text>
</comment>
<evidence type="ECO:0000313" key="2">
    <source>
        <dbReference type="Proteomes" id="UP001595075"/>
    </source>
</evidence>
<reference evidence="1 2" key="1">
    <citation type="journal article" date="2024" name="Commun. Biol.">
        <title>Comparative genomic analysis of thermophilic fungi reveals convergent evolutionary adaptations and gene losses.</title>
        <authorList>
            <person name="Steindorff A.S."/>
            <person name="Aguilar-Pontes M.V."/>
            <person name="Robinson A.J."/>
            <person name="Andreopoulos B."/>
            <person name="LaButti K."/>
            <person name="Kuo A."/>
            <person name="Mondo S."/>
            <person name="Riley R."/>
            <person name="Otillar R."/>
            <person name="Haridas S."/>
            <person name="Lipzen A."/>
            <person name="Grimwood J."/>
            <person name="Schmutz J."/>
            <person name="Clum A."/>
            <person name="Reid I.D."/>
            <person name="Moisan M.C."/>
            <person name="Butler G."/>
            <person name="Nguyen T.T.M."/>
            <person name="Dewar K."/>
            <person name="Conant G."/>
            <person name="Drula E."/>
            <person name="Henrissat B."/>
            <person name="Hansel C."/>
            <person name="Singer S."/>
            <person name="Hutchinson M.I."/>
            <person name="de Vries R.P."/>
            <person name="Natvig D.O."/>
            <person name="Powell A.J."/>
            <person name="Tsang A."/>
            <person name="Grigoriev I.V."/>
        </authorList>
    </citation>
    <scope>NUCLEOTIDE SEQUENCE [LARGE SCALE GENOMIC DNA]</scope>
    <source>
        <strain evidence="1 2">CBS 494.80</strain>
    </source>
</reference>
<name>A0ABR4C9G4_9HELO</name>
<protein>
    <submittedName>
        <fullName evidence="1">Uncharacterized protein</fullName>
    </submittedName>
</protein>
<dbReference type="Proteomes" id="UP001595075">
    <property type="component" value="Unassembled WGS sequence"/>
</dbReference>
<evidence type="ECO:0000313" key="1">
    <source>
        <dbReference type="EMBL" id="KAL2066312.1"/>
    </source>
</evidence>
<accession>A0ABR4C9G4</accession>